<dbReference type="OrthoDB" id="2596478at2759"/>
<evidence type="ECO:0000313" key="7">
    <source>
        <dbReference type="EMBL" id="ORX39595.1"/>
    </source>
</evidence>
<dbReference type="EMBL" id="NBSH01000002">
    <property type="protein sequence ID" value="ORX39595.1"/>
    <property type="molecule type" value="Genomic_DNA"/>
</dbReference>
<feature type="transmembrane region" description="Helical" evidence="6">
    <location>
        <begin position="253"/>
        <end position="271"/>
    </location>
</feature>
<dbReference type="AlphaFoldDB" id="A0A1Y1UR23"/>
<feature type="transmembrane region" description="Helical" evidence="6">
    <location>
        <begin position="225"/>
        <end position="247"/>
    </location>
</feature>
<dbReference type="SUPFAM" id="SSF103481">
    <property type="entry name" value="Multidrug resistance efflux transporter EmrE"/>
    <property type="match status" value="2"/>
</dbReference>
<dbReference type="PANTHER" id="PTHR22911">
    <property type="entry name" value="ACYL-MALONYL CONDENSING ENZYME-RELATED"/>
    <property type="match status" value="1"/>
</dbReference>
<feature type="transmembrane region" description="Helical" evidence="6">
    <location>
        <begin position="193"/>
        <end position="213"/>
    </location>
</feature>
<keyword evidence="3 6" id="KW-1133">Transmembrane helix</keyword>
<reference evidence="7 8" key="1">
    <citation type="submission" date="2017-03" db="EMBL/GenBank/DDBJ databases">
        <title>Widespread Adenine N6-methylation of Active Genes in Fungi.</title>
        <authorList>
            <consortium name="DOE Joint Genome Institute"/>
            <person name="Mondo S.J."/>
            <person name="Dannebaum R.O."/>
            <person name="Kuo R.C."/>
            <person name="Louie K.B."/>
            <person name="Bewick A.J."/>
            <person name="Labutti K."/>
            <person name="Haridas S."/>
            <person name="Kuo A."/>
            <person name="Salamov A."/>
            <person name="Ahrendt S.R."/>
            <person name="Lau R."/>
            <person name="Bowen B.P."/>
            <person name="Lipzen A."/>
            <person name="Sullivan W."/>
            <person name="Andreopoulos W.B."/>
            <person name="Clum A."/>
            <person name="Lindquist E."/>
            <person name="Daum C."/>
            <person name="Northen T.R."/>
            <person name="Ramamoorthy G."/>
            <person name="Schmitz R.J."/>
            <person name="Gryganskyi A."/>
            <person name="Culley D."/>
            <person name="Magnuson J."/>
            <person name="James T.Y."/>
            <person name="O'Malley M.A."/>
            <person name="Stajich J.E."/>
            <person name="Spatafora J.W."/>
            <person name="Visel A."/>
            <person name="Grigoriev I.V."/>
        </authorList>
    </citation>
    <scope>NUCLEOTIDE SEQUENCE [LARGE SCALE GENOMIC DNA]</scope>
    <source>
        <strain evidence="7 8">NRRL Y-17943</strain>
    </source>
</reference>
<feature type="transmembrane region" description="Helical" evidence="6">
    <location>
        <begin position="61"/>
        <end position="81"/>
    </location>
</feature>
<evidence type="ECO:0000256" key="6">
    <source>
        <dbReference type="SAM" id="Phobius"/>
    </source>
</evidence>
<feature type="transmembrane region" description="Helical" evidence="6">
    <location>
        <begin position="155"/>
        <end position="181"/>
    </location>
</feature>
<comment type="caution">
    <text evidence="7">The sequence shown here is derived from an EMBL/GenBank/DDBJ whole genome shotgun (WGS) entry which is preliminary data.</text>
</comment>
<keyword evidence="8" id="KW-1185">Reference proteome</keyword>
<accession>A0A1Y1UR23</accession>
<evidence type="ECO:0000256" key="3">
    <source>
        <dbReference type="ARBA" id="ARBA00022989"/>
    </source>
</evidence>
<evidence type="ECO:0000256" key="4">
    <source>
        <dbReference type="ARBA" id="ARBA00023136"/>
    </source>
</evidence>
<name>A0A1Y1UR23_9TREE</name>
<dbReference type="STRING" id="4999.A0A1Y1UR23"/>
<dbReference type="RefSeq" id="XP_021873380.1">
    <property type="nucleotide sequence ID" value="XM_022017806.1"/>
</dbReference>
<protein>
    <recommendedName>
        <fullName evidence="9">EamA domain-containing protein</fullName>
    </recommendedName>
</protein>
<dbReference type="InterPro" id="IPR037185">
    <property type="entry name" value="EmrE-like"/>
</dbReference>
<sequence length="304" mass="33471">MTFVVMDGCAQLLQVRGLPIKTIFAGSMVGSAIVMSSYFIIYDHGVVHRIASPHDMRGALWLRSAVTSVDMILAYLALGYMPLSDFMTIFHVRPFIVAFMCWQWLGEPITKVHLIASAISSLSVLLIAQPEFLFHIAQHHGVDNAHPDDPWRKAFGMLATLGCTTMNSWNFGSAIGIIWIMLTSTSLALNQSLGSYAILGCLIVSGVLAQLSFTMALRRLSGVKVAILSYLQISWGCVWQLLIYATAPNLTELAGMVLITLAGVWSVIYGADGEEGRSKLETDQEHDMPLLRSRESQDPHEVRV</sequence>
<keyword evidence="4 6" id="KW-0472">Membrane</keyword>
<feature type="transmembrane region" description="Helical" evidence="6">
    <location>
        <begin position="22"/>
        <end position="41"/>
    </location>
</feature>
<dbReference type="GO" id="GO:0016020">
    <property type="term" value="C:membrane"/>
    <property type="evidence" value="ECO:0007669"/>
    <property type="project" value="UniProtKB-SubCell"/>
</dbReference>
<evidence type="ECO:0000256" key="1">
    <source>
        <dbReference type="ARBA" id="ARBA00004141"/>
    </source>
</evidence>
<dbReference type="PANTHER" id="PTHR22911:SF6">
    <property type="entry name" value="SOLUTE CARRIER FAMILY 35 MEMBER G1"/>
    <property type="match status" value="1"/>
</dbReference>
<dbReference type="Proteomes" id="UP000193218">
    <property type="component" value="Unassembled WGS sequence"/>
</dbReference>
<evidence type="ECO:0000256" key="5">
    <source>
        <dbReference type="SAM" id="MobiDB-lite"/>
    </source>
</evidence>
<gene>
    <name evidence="7" type="ORF">BD324DRAFT_648236</name>
</gene>
<dbReference type="InParanoid" id="A0A1Y1UR23"/>
<evidence type="ECO:0008006" key="9">
    <source>
        <dbReference type="Google" id="ProtNLM"/>
    </source>
</evidence>
<proteinExistence type="predicted"/>
<feature type="transmembrane region" description="Helical" evidence="6">
    <location>
        <begin position="112"/>
        <end position="134"/>
    </location>
</feature>
<comment type="subcellular location">
    <subcellularLocation>
        <location evidence="1">Membrane</location>
        <topology evidence="1">Multi-pass membrane protein</topology>
    </subcellularLocation>
</comment>
<feature type="region of interest" description="Disordered" evidence="5">
    <location>
        <begin position="278"/>
        <end position="304"/>
    </location>
</feature>
<keyword evidence="2 6" id="KW-0812">Transmembrane</keyword>
<evidence type="ECO:0000313" key="8">
    <source>
        <dbReference type="Proteomes" id="UP000193218"/>
    </source>
</evidence>
<evidence type="ECO:0000256" key="2">
    <source>
        <dbReference type="ARBA" id="ARBA00022692"/>
    </source>
</evidence>
<dbReference type="GeneID" id="33559615"/>
<organism evidence="7 8">
    <name type="scientific">Kockovaella imperatae</name>
    <dbReference type="NCBI Taxonomy" id="4999"/>
    <lineage>
        <taxon>Eukaryota</taxon>
        <taxon>Fungi</taxon>
        <taxon>Dikarya</taxon>
        <taxon>Basidiomycota</taxon>
        <taxon>Agaricomycotina</taxon>
        <taxon>Tremellomycetes</taxon>
        <taxon>Tremellales</taxon>
        <taxon>Cuniculitremaceae</taxon>
        <taxon>Kockovaella</taxon>
    </lineage>
</organism>